<evidence type="ECO:0000256" key="3">
    <source>
        <dbReference type="ARBA" id="ARBA00023163"/>
    </source>
</evidence>
<dbReference type="GO" id="GO:0003677">
    <property type="term" value="F:DNA binding"/>
    <property type="evidence" value="ECO:0007669"/>
    <property type="project" value="UniProtKB-KW"/>
</dbReference>
<dbReference type="KEGG" id="err:DVR09_05605"/>
<name>A0A345YD84_9SPHN</name>
<dbReference type="GO" id="GO:0003700">
    <property type="term" value="F:DNA-binding transcription factor activity"/>
    <property type="evidence" value="ECO:0007669"/>
    <property type="project" value="TreeGrafter"/>
</dbReference>
<evidence type="ECO:0000256" key="2">
    <source>
        <dbReference type="ARBA" id="ARBA00023125"/>
    </source>
</evidence>
<reference evidence="6" key="1">
    <citation type="submission" date="2018-07" db="EMBL/GenBank/DDBJ databases">
        <title>Genome sequence of Erythrobacter strain YH-07, an antagonistic bacterium isolated from Yellow Sea.</title>
        <authorList>
            <person name="Tang T."/>
            <person name="Liu Q."/>
            <person name="Sun X."/>
        </authorList>
    </citation>
    <scope>NUCLEOTIDE SEQUENCE [LARGE SCALE GENOMIC DNA]</scope>
    <source>
        <strain evidence="6">YH-07</strain>
    </source>
</reference>
<dbReference type="AlphaFoldDB" id="A0A345YD84"/>
<dbReference type="PANTHER" id="PTHR46797:SF23">
    <property type="entry name" value="HTH-TYPE TRANSCRIPTIONAL REGULATOR SUTR"/>
    <property type="match status" value="1"/>
</dbReference>
<organism evidence="5 6">
    <name type="scientific">Erythrobacter aureus</name>
    <dbReference type="NCBI Taxonomy" id="2182384"/>
    <lineage>
        <taxon>Bacteria</taxon>
        <taxon>Pseudomonadati</taxon>
        <taxon>Pseudomonadota</taxon>
        <taxon>Alphaproteobacteria</taxon>
        <taxon>Sphingomonadales</taxon>
        <taxon>Erythrobacteraceae</taxon>
        <taxon>Erythrobacter/Porphyrobacter group</taxon>
        <taxon>Erythrobacter</taxon>
    </lineage>
</organism>
<keyword evidence="3" id="KW-0804">Transcription</keyword>
<dbReference type="Pfam" id="PF13560">
    <property type="entry name" value="HTH_31"/>
    <property type="match status" value="1"/>
</dbReference>
<feature type="domain" description="HTH cro/C1-type" evidence="4">
    <location>
        <begin position="14"/>
        <end position="68"/>
    </location>
</feature>
<protein>
    <submittedName>
        <fullName evidence="5">XRE family transcriptional regulator</fullName>
    </submittedName>
</protein>
<dbReference type="PANTHER" id="PTHR46797">
    <property type="entry name" value="HTH-TYPE TRANSCRIPTIONAL REGULATOR"/>
    <property type="match status" value="1"/>
</dbReference>
<dbReference type="RefSeq" id="WP_115416072.1">
    <property type="nucleotide sequence ID" value="NZ_CP031357.1"/>
</dbReference>
<sequence length="78" mass="8373">MDEATILGELGDRIRVQRKSIGLTQEQLALVAGVDRSYFGAVERGERNVTFTVLCRICLALQCDVADITSGIPTGCSA</sequence>
<keyword evidence="2" id="KW-0238">DNA-binding</keyword>
<dbReference type="GO" id="GO:0005829">
    <property type="term" value="C:cytosol"/>
    <property type="evidence" value="ECO:0007669"/>
    <property type="project" value="TreeGrafter"/>
</dbReference>
<keyword evidence="1" id="KW-0805">Transcription regulation</keyword>
<dbReference type="InterPro" id="IPR001387">
    <property type="entry name" value="Cro/C1-type_HTH"/>
</dbReference>
<dbReference type="Gene3D" id="1.10.260.40">
    <property type="entry name" value="lambda repressor-like DNA-binding domains"/>
    <property type="match status" value="1"/>
</dbReference>
<evidence type="ECO:0000256" key="1">
    <source>
        <dbReference type="ARBA" id="ARBA00023015"/>
    </source>
</evidence>
<evidence type="ECO:0000313" key="5">
    <source>
        <dbReference type="EMBL" id="AXK41886.1"/>
    </source>
</evidence>
<dbReference type="OrthoDB" id="9815697at2"/>
<accession>A0A345YD84</accession>
<dbReference type="Proteomes" id="UP000254508">
    <property type="component" value="Chromosome"/>
</dbReference>
<evidence type="ECO:0000259" key="4">
    <source>
        <dbReference type="PROSITE" id="PS50943"/>
    </source>
</evidence>
<dbReference type="EMBL" id="CP031357">
    <property type="protein sequence ID" value="AXK41886.1"/>
    <property type="molecule type" value="Genomic_DNA"/>
</dbReference>
<dbReference type="InterPro" id="IPR010982">
    <property type="entry name" value="Lambda_DNA-bd_dom_sf"/>
</dbReference>
<dbReference type="InterPro" id="IPR050807">
    <property type="entry name" value="TransReg_Diox_bact_type"/>
</dbReference>
<dbReference type="PROSITE" id="PS50943">
    <property type="entry name" value="HTH_CROC1"/>
    <property type="match status" value="1"/>
</dbReference>
<dbReference type="SUPFAM" id="SSF47413">
    <property type="entry name" value="lambda repressor-like DNA-binding domains"/>
    <property type="match status" value="1"/>
</dbReference>
<dbReference type="CDD" id="cd00093">
    <property type="entry name" value="HTH_XRE"/>
    <property type="match status" value="1"/>
</dbReference>
<evidence type="ECO:0000313" key="6">
    <source>
        <dbReference type="Proteomes" id="UP000254508"/>
    </source>
</evidence>
<keyword evidence="6" id="KW-1185">Reference proteome</keyword>
<dbReference type="SMART" id="SM00530">
    <property type="entry name" value="HTH_XRE"/>
    <property type="match status" value="1"/>
</dbReference>
<proteinExistence type="predicted"/>
<gene>
    <name evidence="5" type="ORF">DVR09_05605</name>
</gene>